<evidence type="ECO:0000256" key="1">
    <source>
        <dbReference type="ARBA" id="ARBA00022737"/>
    </source>
</evidence>
<evidence type="ECO:0000313" key="5">
    <source>
        <dbReference type="Proteomes" id="UP000319335"/>
    </source>
</evidence>
<dbReference type="OrthoDB" id="115601at2157"/>
<dbReference type="Proteomes" id="UP000319335">
    <property type="component" value="Unassembled WGS sequence"/>
</dbReference>
<keyword evidence="2 3" id="KW-0802">TPR repeat</keyword>
<dbReference type="Gene3D" id="1.25.40.10">
    <property type="entry name" value="Tetratricopeptide repeat domain"/>
    <property type="match status" value="2"/>
</dbReference>
<dbReference type="PROSITE" id="PS50293">
    <property type="entry name" value="TPR_REGION"/>
    <property type="match status" value="2"/>
</dbReference>
<reference evidence="4 5" key="1">
    <citation type="submission" date="2019-06" db="EMBL/GenBank/DDBJ databases">
        <title>Draft genome sequence of Methanolobus vulcani B1d.</title>
        <authorList>
            <person name="Creighbaum A.J."/>
            <person name="Ticak T."/>
            <person name="Hariraju D."/>
            <person name="Arivett B.A."/>
            <person name="Ferguson D.J.Jr."/>
        </authorList>
    </citation>
    <scope>NUCLEOTIDE SEQUENCE [LARGE SCALE GENOMIC DNA]</scope>
    <source>
        <strain evidence="4 5">B1d</strain>
    </source>
</reference>
<dbReference type="InterPro" id="IPR019734">
    <property type="entry name" value="TPR_rpt"/>
</dbReference>
<dbReference type="PANTHER" id="PTHR44943">
    <property type="entry name" value="CELLULOSE SYNTHASE OPERON PROTEIN C"/>
    <property type="match status" value="1"/>
</dbReference>
<dbReference type="SUPFAM" id="SSF48452">
    <property type="entry name" value="TPR-like"/>
    <property type="match status" value="1"/>
</dbReference>
<proteinExistence type="predicted"/>
<feature type="repeat" description="TPR" evidence="3">
    <location>
        <begin position="151"/>
        <end position="184"/>
    </location>
</feature>
<keyword evidence="5" id="KW-1185">Reference proteome</keyword>
<feature type="repeat" description="TPR" evidence="3">
    <location>
        <begin position="80"/>
        <end position="113"/>
    </location>
</feature>
<sequence>MDSDTPEEWFKLAFDAEDPEEKIEYFSLILEYENLDPELWSNEALALVWNNKGIALSFLGHDEEALECFKNSVRLNKSDVDVWCNMGVILFSTGNYEDAIKCYNRILRLDPSNENAWVKKGDILRVQGMHNEAIECYSKVHKEIELDNKFAIVWNKKGLAYFGLGKYEDAIKCFNRVLKIDPEHIDAIENLKAAMSKAKQINEEIRLSNPSACKM</sequence>
<dbReference type="EMBL" id="VIAQ01000015">
    <property type="protein sequence ID" value="TQD25343.1"/>
    <property type="molecule type" value="Genomic_DNA"/>
</dbReference>
<comment type="caution">
    <text evidence="4">The sequence shown here is derived from an EMBL/GenBank/DDBJ whole genome shotgun (WGS) entry which is preliminary data.</text>
</comment>
<dbReference type="AlphaFoldDB" id="A0A7Z8KNE5"/>
<keyword evidence="1" id="KW-0677">Repeat</keyword>
<evidence type="ECO:0000256" key="3">
    <source>
        <dbReference type="PROSITE-ProRule" id="PRU00339"/>
    </source>
</evidence>
<dbReference type="PROSITE" id="PS50005">
    <property type="entry name" value="TPR"/>
    <property type="match status" value="3"/>
</dbReference>
<gene>
    <name evidence="4" type="ORF">FKV42_09935</name>
</gene>
<protein>
    <submittedName>
        <fullName evidence="4">Tetratricopeptide repeat protein</fullName>
    </submittedName>
</protein>
<evidence type="ECO:0000313" key="4">
    <source>
        <dbReference type="EMBL" id="TQD25343.1"/>
    </source>
</evidence>
<dbReference type="PANTHER" id="PTHR44943:SF8">
    <property type="entry name" value="TPR REPEAT-CONTAINING PROTEIN MJ0263"/>
    <property type="match status" value="1"/>
</dbReference>
<dbReference type="Pfam" id="PF00515">
    <property type="entry name" value="TPR_1"/>
    <property type="match status" value="2"/>
</dbReference>
<dbReference type="SMART" id="SM00028">
    <property type="entry name" value="TPR"/>
    <property type="match status" value="4"/>
</dbReference>
<dbReference type="InterPro" id="IPR011990">
    <property type="entry name" value="TPR-like_helical_dom_sf"/>
</dbReference>
<name>A0A7Z8KNE5_9EURY</name>
<accession>A0A7Z8KNE5</accession>
<dbReference type="RefSeq" id="WP_154810068.1">
    <property type="nucleotide sequence ID" value="NZ_VIAQ01000015.1"/>
</dbReference>
<evidence type="ECO:0000256" key="2">
    <source>
        <dbReference type="ARBA" id="ARBA00022803"/>
    </source>
</evidence>
<organism evidence="4 5">
    <name type="scientific">Methanolobus vulcani</name>
    <dbReference type="NCBI Taxonomy" id="38026"/>
    <lineage>
        <taxon>Archaea</taxon>
        <taxon>Methanobacteriati</taxon>
        <taxon>Methanobacteriota</taxon>
        <taxon>Stenosarchaea group</taxon>
        <taxon>Methanomicrobia</taxon>
        <taxon>Methanosarcinales</taxon>
        <taxon>Methanosarcinaceae</taxon>
        <taxon>Methanolobus</taxon>
    </lineage>
</organism>
<dbReference type="Pfam" id="PF13181">
    <property type="entry name" value="TPR_8"/>
    <property type="match status" value="2"/>
</dbReference>
<feature type="repeat" description="TPR" evidence="3">
    <location>
        <begin position="46"/>
        <end position="79"/>
    </location>
</feature>
<dbReference type="InterPro" id="IPR051685">
    <property type="entry name" value="Ycf3/AcsC/BcsC/TPR_MFPF"/>
</dbReference>